<dbReference type="Gene3D" id="3.30.710.10">
    <property type="entry name" value="Potassium Channel Kv1.1, Chain A"/>
    <property type="match status" value="1"/>
</dbReference>
<dbReference type="OrthoDB" id="7827685at2759"/>
<dbReference type="UniPathway" id="UPA00143"/>
<accession>A0A196SF82</accession>
<dbReference type="STRING" id="478820.A0A196SF82"/>
<comment type="similarity">
    <text evidence="1">Belongs to the SKP1 family.</text>
</comment>
<gene>
    <name evidence="4" type="ORF">AV274_3328</name>
</gene>
<feature type="domain" description="SKP1 component dimerisation" evidence="3">
    <location>
        <begin position="133"/>
        <end position="177"/>
    </location>
</feature>
<feature type="region of interest" description="Disordered" evidence="2">
    <location>
        <begin position="1"/>
        <end position="20"/>
    </location>
</feature>
<protein>
    <submittedName>
        <fullName evidence="4">S-phase kinase-associated protein</fullName>
    </submittedName>
</protein>
<reference evidence="4 5" key="1">
    <citation type="submission" date="2016-05" db="EMBL/GenBank/DDBJ databases">
        <title>Nuclear genome of Blastocystis sp. subtype 1 NandII.</title>
        <authorList>
            <person name="Gentekaki E."/>
            <person name="Curtis B."/>
            <person name="Stairs C."/>
            <person name="Eme L."/>
            <person name="Herman E."/>
            <person name="Klimes V."/>
            <person name="Arias M.C."/>
            <person name="Elias M."/>
            <person name="Hilliou F."/>
            <person name="Klute M."/>
            <person name="Malik S.-B."/>
            <person name="Pightling A."/>
            <person name="Rachubinski R."/>
            <person name="Salas D."/>
            <person name="Schlacht A."/>
            <person name="Suga H."/>
            <person name="Archibald J."/>
            <person name="Ball S.G."/>
            <person name="Clark G."/>
            <person name="Dacks J."/>
            <person name="Van Der Giezen M."/>
            <person name="Tsaousis A."/>
            <person name="Roger A."/>
        </authorList>
    </citation>
    <scope>NUCLEOTIDE SEQUENCE [LARGE SCALE GENOMIC DNA]</scope>
    <source>
        <strain evidence="5">ATCC 50177 / NandII</strain>
    </source>
</reference>
<dbReference type="GO" id="GO:0006511">
    <property type="term" value="P:ubiquitin-dependent protein catabolic process"/>
    <property type="evidence" value="ECO:0007669"/>
    <property type="project" value="InterPro"/>
</dbReference>
<dbReference type="SUPFAM" id="SSF81382">
    <property type="entry name" value="Skp1 dimerisation domain-like"/>
    <property type="match status" value="1"/>
</dbReference>
<evidence type="ECO:0000256" key="2">
    <source>
        <dbReference type="SAM" id="MobiDB-lite"/>
    </source>
</evidence>
<keyword evidence="5" id="KW-1185">Reference proteome</keyword>
<dbReference type="AlphaFoldDB" id="A0A196SF82"/>
<dbReference type="GO" id="GO:0016567">
    <property type="term" value="P:protein ubiquitination"/>
    <property type="evidence" value="ECO:0007669"/>
    <property type="project" value="UniProtKB-UniPathway"/>
</dbReference>
<dbReference type="Proteomes" id="UP000078348">
    <property type="component" value="Unassembled WGS sequence"/>
</dbReference>
<comment type="pathway">
    <text evidence="1">Protein modification; protein ubiquitination.</text>
</comment>
<dbReference type="InterPro" id="IPR016897">
    <property type="entry name" value="SKP1"/>
</dbReference>
<dbReference type="GO" id="GO:0016301">
    <property type="term" value="F:kinase activity"/>
    <property type="evidence" value="ECO:0007669"/>
    <property type="project" value="UniProtKB-KW"/>
</dbReference>
<dbReference type="InterPro" id="IPR036296">
    <property type="entry name" value="SKP1-like_dim_sf"/>
</dbReference>
<dbReference type="InterPro" id="IPR016072">
    <property type="entry name" value="Skp1_comp_dimer"/>
</dbReference>
<dbReference type="PIRSF" id="PIRSF028729">
    <property type="entry name" value="E3_ubiquit_lig_SCF_Skp"/>
    <property type="match status" value="1"/>
</dbReference>
<keyword evidence="4" id="KW-0418">Kinase</keyword>
<comment type="caution">
    <text evidence="4">The sequence shown here is derived from an EMBL/GenBank/DDBJ whole genome shotgun (WGS) entry which is preliminary data.</text>
</comment>
<dbReference type="InterPro" id="IPR011333">
    <property type="entry name" value="SKP1/BTB/POZ_sf"/>
</dbReference>
<evidence type="ECO:0000256" key="1">
    <source>
        <dbReference type="PIRNR" id="PIRNR028729"/>
    </source>
</evidence>
<evidence type="ECO:0000313" key="5">
    <source>
        <dbReference type="Proteomes" id="UP000078348"/>
    </source>
</evidence>
<name>A0A196SF82_BLAHN</name>
<organism evidence="4 5">
    <name type="scientific">Blastocystis sp. subtype 1 (strain ATCC 50177 / NandII)</name>
    <dbReference type="NCBI Taxonomy" id="478820"/>
    <lineage>
        <taxon>Eukaryota</taxon>
        <taxon>Sar</taxon>
        <taxon>Stramenopiles</taxon>
        <taxon>Bigyra</taxon>
        <taxon>Opalozoa</taxon>
        <taxon>Opalinata</taxon>
        <taxon>Blastocystidae</taxon>
        <taxon>Blastocystis</taxon>
    </lineage>
</organism>
<proteinExistence type="inferred from homology"/>
<dbReference type="PANTHER" id="PTHR11165">
    <property type="entry name" value="SKP1"/>
    <property type="match status" value="1"/>
</dbReference>
<dbReference type="EMBL" id="LXWW01000191">
    <property type="protein sequence ID" value="OAO14981.1"/>
    <property type="molecule type" value="Genomic_DNA"/>
</dbReference>
<keyword evidence="4" id="KW-0808">Transferase</keyword>
<evidence type="ECO:0000313" key="4">
    <source>
        <dbReference type="EMBL" id="OAO14981.1"/>
    </source>
</evidence>
<evidence type="ECO:0000259" key="3">
    <source>
        <dbReference type="Pfam" id="PF01466"/>
    </source>
</evidence>
<keyword evidence="1" id="KW-0833">Ubl conjugation pathway</keyword>
<sequence length="181" mass="20743">MKGQRHQNPNSQKQHRNTFTMSKVVKVLSKEGKEVDFSEEAAKTSKYLQTVLKEDPTCTSISTTIPCASLEIARDFLEYHVNKPMASIPKPLTDNQNFRNNIEDDFDSDLVMRLNRDEIFDLLYAAQTLQNESLVSLSAAYTASLINGKNVTELREFFQVEDDLTEEEKLQIDKENACFRI</sequence>
<dbReference type="Pfam" id="PF01466">
    <property type="entry name" value="Skp1"/>
    <property type="match status" value="1"/>
</dbReference>